<dbReference type="Pfam" id="PF02631">
    <property type="entry name" value="RecX_HTH2"/>
    <property type="match status" value="1"/>
</dbReference>
<dbReference type="PANTHER" id="PTHR33602:SF1">
    <property type="entry name" value="REGULATORY PROTEIN RECX FAMILY PROTEIN"/>
    <property type="match status" value="1"/>
</dbReference>
<dbReference type="InterPro" id="IPR003783">
    <property type="entry name" value="Regulatory_RecX"/>
</dbReference>
<comment type="similarity">
    <text evidence="2">Belongs to the RecX family.</text>
</comment>
<protein>
    <recommendedName>
        <fullName evidence="3">Regulatory protein RecX</fullName>
    </recommendedName>
</protein>
<keyword evidence="4" id="KW-0963">Cytoplasm</keyword>
<dbReference type="GO" id="GO:0005737">
    <property type="term" value="C:cytoplasm"/>
    <property type="evidence" value="ECO:0007669"/>
    <property type="project" value="UniProtKB-SubCell"/>
</dbReference>
<evidence type="ECO:0000259" key="5">
    <source>
        <dbReference type="Pfam" id="PF02631"/>
    </source>
</evidence>
<name>F4LPY6_TREBD</name>
<dbReference type="PANTHER" id="PTHR33602">
    <property type="entry name" value="REGULATORY PROTEIN RECX FAMILY PROTEIN"/>
    <property type="match status" value="1"/>
</dbReference>
<dbReference type="Proteomes" id="UP000006546">
    <property type="component" value="Chromosome"/>
</dbReference>
<proteinExistence type="inferred from homology"/>
<dbReference type="KEGG" id="tbe:Trebr_0636"/>
<dbReference type="Gene3D" id="1.10.10.10">
    <property type="entry name" value="Winged helix-like DNA-binding domain superfamily/Winged helix DNA-binding domain"/>
    <property type="match status" value="2"/>
</dbReference>
<dbReference type="HOGENOM" id="CLU_066607_2_0_12"/>
<keyword evidence="8" id="KW-1185">Reference proteome</keyword>
<evidence type="ECO:0000259" key="6">
    <source>
        <dbReference type="Pfam" id="PF21982"/>
    </source>
</evidence>
<evidence type="ECO:0000313" key="7">
    <source>
        <dbReference type="EMBL" id="AEE16078.1"/>
    </source>
</evidence>
<gene>
    <name evidence="7" type="ordered locus">Trebr_0636</name>
</gene>
<comment type="subcellular location">
    <subcellularLocation>
        <location evidence="1">Cytoplasm</location>
    </subcellularLocation>
</comment>
<feature type="domain" description="RecX second three-helical" evidence="5">
    <location>
        <begin position="109"/>
        <end position="149"/>
    </location>
</feature>
<reference evidence="8" key="1">
    <citation type="submission" date="2011-04" db="EMBL/GenBank/DDBJ databases">
        <title>The complete genome of Treponema brennaborense DSM 12168.</title>
        <authorList>
            <person name="Lucas S."/>
            <person name="Han J."/>
            <person name="Lapidus A."/>
            <person name="Bruce D."/>
            <person name="Goodwin L."/>
            <person name="Pitluck S."/>
            <person name="Peters L."/>
            <person name="Kyrpides N."/>
            <person name="Mavromatis K."/>
            <person name="Ivanova N."/>
            <person name="Mikhailova N."/>
            <person name="Pagani I."/>
            <person name="Teshima H."/>
            <person name="Detter J.C."/>
            <person name="Tapia R."/>
            <person name="Han C."/>
            <person name="Land M."/>
            <person name="Hauser L."/>
            <person name="Markowitz V."/>
            <person name="Cheng J.-F."/>
            <person name="Hugenholtz P."/>
            <person name="Woyke T."/>
            <person name="Wu D."/>
            <person name="Gronow S."/>
            <person name="Wellnitz S."/>
            <person name="Brambilla E."/>
            <person name="Klenk H.-P."/>
            <person name="Eisen J.A."/>
        </authorList>
    </citation>
    <scope>NUCLEOTIDE SEQUENCE [LARGE SCALE GENOMIC DNA]</scope>
    <source>
        <strain evidence="8">DSM 12168 / CIP 105900 / DD5/3</strain>
    </source>
</reference>
<organism evidence="7 8">
    <name type="scientific">Treponema brennaborense (strain DSM 12168 / CIP 105900 / DD5/3)</name>
    <dbReference type="NCBI Taxonomy" id="906968"/>
    <lineage>
        <taxon>Bacteria</taxon>
        <taxon>Pseudomonadati</taxon>
        <taxon>Spirochaetota</taxon>
        <taxon>Spirochaetia</taxon>
        <taxon>Spirochaetales</taxon>
        <taxon>Treponemataceae</taxon>
        <taxon>Treponema</taxon>
    </lineage>
</organism>
<sequence length="202" mass="22881">MFVVSATKQISSECVQITFSTGSCFFIRFCYLKQVPPERIQPDARFSEDEAADIMNASIAFGAEKAAAAYLERSEQSRYLLIQKLLKKGFDRDSIRCALDYLEFRGYLSDSRYARAWLRNRAINHAEGRVKLLAALVSRGIERSIAQCAVDDFFESVSEEAACLRAVEKCRRQGKNESQIEKYLQRSGFSLSVIRAACQNLT</sequence>
<dbReference type="AlphaFoldDB" id="F4LPY6"/>
<evidence type="ECO:0000256" key="4">
    <source>
        <dbReference type="ARBA" id="ARBA00022490"/>
    </source>
</evidence>
<dbReference type="InterPro" id="IPR053926">
    <property type="entry name" value="RecX_HTH_1st"/>
</dbReference>
<dbReference type="RefSeq" id="WP_013757797.1">
    <property type="nucleotide sequence ID" value="NC_015500.1"/>
</dbReference>
<feature type="domain" description="RecX first three-helical" evidence="6">
    <location>
        <begin position="66"/>
        <end position="102"/>
    </location>
</feature>
<dbReference type="OrthoDB" id="368871at2"/>
<evidence type="ECO:0000256" key="2">
    <source>
        <dbReference type="ARBA" id="ARBA00009695"/>
    </source>
</evidence>
<evidence type="ECO:0000313" key="8">
    <source>
        <dbReference type="Proteomes" id="UP000006546"/>
    </source>
</evidence>
<dbReference type="InterPro" id="IPR036388">
    <property type="entry name" value="WH-like_DNA-bd_sf"/>
</dbReference>
<evidence type="ECO:0000256" key="3">
    <source>
        <dbReference type="ARBA" id="ARBA00018111"/>
    </source>
</evidence>
<dbReference type="EMBL" id="CP002696">
    <property type="protein sequence ID" value="AEE16078.1"/>
    <property type="molecule type" value="Genomic_DNA"/>
</dbReference>
<dbReference type="Pfam" id="PF21982">
    <property type="entry name" value="RecX_HTH1"/>
    <property type="match status" value="1"/>
</dbReference>
<dbReference type="eggNOG" id="COG2137">
    <property type="taxonomic scope" value="Bacteria"/>
</dbReference>
<accession>F4LPY6</accession>
<evidence type="ECO:0000256" key="1">
    <source>
        <dbReference type="ARBA" id="ARBA00004496"/>
    </source>
</evidence>
<dbReference type="GO" id="GO:0006282">
    <property type="term" value="P:regulation of DNA repair"/>
    <property type="evidence" value="ECO:0007669"/>
    <property type="project" value="InterPro"/>
</dbReference>
<dbReference type="InterPro" id="IPR053924">
    <property type="entry name" value="RecX_HTH_2nd"/>
</dbReference>
<dbReference type="STRING" id="906968.Trebr_0636"/>